<reference evidence="3 4" key="1">
    <citation type="submission" date="2019-03" db="EMBL/GenBank/DDBJ databases">
        <title>Genome sequence of Lentibacillus salicampi ATCC BAA-719.</title>
        <authorList>
            <person name="Maclea K.S."/>
            <person name="Simoes Junior M."/>
        </authorList>
    </citation>
    <scope>NUCLEOTIDE SEQUENCE [LARGE SCALE GENOMIC DNA]</scope>
    <source>
        <strain evidence="3 4">ATCC BAA-719</strain>
    </source>
</reference>
<comment type="caution">
    <text evidence="3">The sequence shown here is derived from an EMBL/GenBank/DDBJ whole genome shotgun (WGS) entry which is preliminary data.</text>
</comment>
<feature type="transmembrane region" description="Helical" evidence="1">
    <location>
        <begin position="7"/>
        <end position="24"/>
    </location>
</feature>
<keyword evidence="4" id="KW-1185">Reference proteome</keyword>
<dbReference type="Pfam" id="PF07331">
    <property type="entry name" value="TctB"/>
    <property type="match status" value="1"/>
</dbReference>
<feature type="transmembrane region" description="Helical" evidence="1">
    <location>
        <begin position="36"/>
        <end position="53"/>
    </location>
</feature>
<name>A0A4Y9A7E7_9BACI</name>
<evidence type="ECO:0000313" key="3">
    <source>
        <dbReference type="EMBL" id="TFJ91643.1"/>
    </source>
</evidence>
<keyword evidence="1" id="KW-0472">Membrane</keyword>
<dbReference type="Proteomes" id="UP000298484">
    <property type="component" value="Unassembled WGS sequence"/>
</dbReference>
<evidence type="ECO:0000313" key="4">
    <source>
        <dbReference type="Proteomes" id="UP000298484"/>
    </source>
</evidence>
<evidence type="ECO:0000256" key="1">
    <source>
        <dbReference type="SAM" id="Phobius"/>
    </source>
</evidence>
<feature type="domain" description="DUF1468" evidence="2">
    <location>
        <begin position="10"/>
        <end position="147"/>
    </location>
</feature>
<keyword evidence="1" id="KW-1133">Transmembrane helix</keyword>
<organism evidence="3 4">
    <name type="scientific">Lentibacillus salicampi</name>
    <dbReference type="NCBI Taxonomy" id="175306"/>
    <lineage>
        <taxon>Bacteria</taxon>
        <taxon>Bacillati</taxon>
        <taxon>Bacillota</taxon>
        <taxon>Bacilli</taxon>
        <taxon>Bacillales</taxon>
        <taxon>Bacillaceae</taxon>
        <taxon>Lentibacillus</taxon>
    </lineage>
</organism>
<dbReference type="InterPro" id="IPR009936">
    <property type="entry name" value="DUF1468"/>
</dbReference>
<accession>A0A4Y9A7E7</accession>
<gene>
    <name evidence="3" type="ORF">E4U82_16580</name>
</gene>
<protein>
    <submittedName>
        <fullName evidence="3">Tripartite tricarboxylate transporter TctB family protein</fullName>
    </submittedName>
</protein>
<evidence type="ECO:0000259" key="2">
    <source>
        <dbReference type="Pfam" id="PF07331"/>
    </source>
</evidence>
<dbReference type="OrthoDB" id="2893630at2"/>
<feature type="transmembrane region" description="Helical" evidence="1">
    <location>
        <begin position="73"/>
        <end position="100"/>
    </location>
</feature>
<dbReference type="EMBL" id="SRHY01000044">
    <property type="protein sequence ID" value="TFJ91643.1"/>
    <property type="molecule type" value="Genomic_DNA"/>
</dbReference>
<proteinExistence type="predicted"/>
<feature type="transmembrane region" description="Helical" evidence="1">
    <location>
        <begin position="120"/>
        <end position="142"/>
    </location>
</feature>
<dbReference type="AlphaFoldDB" id="A0A4Y9A7E7"/>
<keyword evidence="1" id="KW-0812">Transmembrane</keyword>
<sequence length="153" mass="17167">MMQKVNYNTISSVILIIVAGIAIWETRGLSEMSYVFPRTIEIILLILSIAYCLKSFIRPTTNSLFEGIDKRKVLVMSLAMIGYVILISLLGFLIASIIFLGSLTWYLQRDNHEKSSKTKIVHVSISAVGVSVFFFVLFRYVFLVPLPSGLLLG</sequence>